<evidence type="ECO:0000259" key="2">
    <source>
        <dbReference type="Pfam" id="PF16335"/>
    </source>
</evidence>
<feature type="domain" description="Glutaminase A central" evidence="2">
    <location>
        <begin position="320"/>
        <end position="440"/>
    </location>
</feature>
<dbReference type="PhylomeDB" id="B8MIE5"/>
<evidence type="ECO:0000313" key="5">
    <source>
        <dbReference type="Proteomes" id="UP000001745"/>
    </source>
</evidence>
<dbReference type="InterPro" id="IPR032514">
    <property type="entry name" value="GtaA_central"/>
</dbReference>
<dbReference type="Pfam" id="PF16335">
    <property type="entry name" value="GtaA_6_Hairpin"/>
    <property type="match status" value="2"/>
</dbReference>
<feature type="domain" description="Glutaminase A central" evidence="2">
    <location>
        <begin position="442"/>
        <end position="641"/>
    </location>
</feature>
<keyword evidence="1" id="KW-0732">Signal</keyword>
<dbReference type="InParanoid" id="B8MIE5"/>
<keyword evidence="5" id="KW-1185">Reference proteome</keyword>
<name>B8MIE5_TALSN</name>
<reference evidence="5" key="1">
    <citation type="journal article" date="2015" name="Genome Announc.">
        <title>Genome sequence of the AIDS-associated pathogen Penicillium marneffei (ATCC18224) and its near taxonomic relative Talaromyces stipitatus (ATCC10500).</title>
        <authorList>
            <person name="Nierman W.C."/>
            <person name="Fedorova-Abrams N.D."/>
            <person name="Andrianopoulos A."/>
        </authorList>
    </citation>
    <scope>NUCLEOTIDE SEQUENCE [LARGE SCALE GENOMIC DNA]</scope>
    <source>
        <strain evidence="5">ATCC 10500 / CBS 375.48 / QM 6759 / NRRL 1006</strain>
    </source>
</reference>
<dbReference type="eggNOG" id="ENOG502QPQS">
    <property type="taxonomic scope" value="Eukaryota"/>
</dbReference>
<proteinExistence type="predicted"/>
<dbReference type="OMA" id="GWEIWTA"/>
<protein>
    <recommendedName>
        <fullName evidence="6">Glutaminase GtaA</fullName>
    </recommendedName>
</protein>
<evidence type="ECO:0000259" key="3">
    <source>
        <dbReference type="Pfam" id="PF17168"/>
    </source>
</evidence>
<dbReference type="GeneID" id="8099916"/>
<dbReference type="AlphaFoldDB" id="B8MIE5"/>
<dbReference type="PANTHER" id="PTHR31987:SF1">
    <property type="entry name" value="GLUTAMINASE A"/>
    <property type="match status" value="1"/>
</dbReference>
<dbReference type="STRING" id="441959.B8MIE5"/>
<organism evidence="4 5">
    <name type="scientific">Talaromyces stipitatus (strain ATCC 10500 / CBS 375.48 / QM 6759 / NRRL 1006)</name>
    <name type="common">Penicillium stipitatum</name>
    <dbReference type="NCBI Taxonomy" id="441959"/>
    <lineage>
        <taxon>Eukaryota</taxon>
        <taxon>Fungi</taxon>
        <taxon>Dikarya</taxon>
        <taxon>Ascomycota</taxon>
        <taxon>Pezizomycotina</taxon>
        <taxon>Eurotiomycetes</taxon>
        <taxon>Eurotiomycetidae</taxon>
        <taxon>Eurotiales</taxon>
        <taxon>Trichocomaceae</taxon>
        <taxon>Talaromyces</taxon>
        <taxon>Talaromyces sect. Talaromyces</taxon>
    </lineage>
</organism>
<dbReference type="Pfam" id="PF17168">
    <property type="entry name" value="DUF5127"/>
    <property type="match status" value="1"/>
</dbReference>
<dbReference type="RefSeq" id="XP_002484582.1">
    <property type="nucleotide sequence ID" value="XM_002484537.1"/>
</dbReference>
<evidence type="ECO:0000256" key="1">
    <source>
        <dbReference type="SAM" id="SignalP"/>
    </source>
</evidence>
<dbReference type="EMBL" id="EQ962657">
    <property type="protein sequence ID" value="EED14629.1"/>
    <property type="molecule type" value="Genomic_DNA"/>
</dbReference>
<accession>B8MIE5</accession>
<dbReference type="Proteomes" id="UP000001745">
    <property type="component" value="Unassembled WGS sequence"/>
</dbReference>
<evidence type="ECO:0008006" key="6">
    <source>
        <dbReference type="Google" id="ProtNLM"/>
    </source>
</evidence>
<evidence type="ECO:0000313" key="4">
    <source>
        <dbReference type="EMBL" id="EED14629.1"/>
    </source>
</evidence>
<feature type="domain" description="Glutaminase A N-terminal" evidence="3">
    <location>
        <begin position="82"/>
        <end position="314"/>
    </location>
</feature>
<dbReference type="VEuPathDB" id="FungiDB:TSTA_041080"/>
<dbReference type="InterPro" id="IPR052743">
    <property type="entry name" value="Glutaminase_GtaA"/>
</dbReference>
<dbReference type="HOGENOM" id="CLU_008020_1_1_1"/>
<dbReference type="PANTHER" id="PTHR31987">
    <property type="entry name" value="GLUTAMINASE A-RELATED"/>
    <property type="match status" value="1"/>
</dbReference>
<sequence>MKIISVLAMLASLTFVTAKSTFTPVKPPSQPLAVRSPYLSTWQSVGSSGGNGGYLAGQWPSFWNGRTLGWQVIQTSYEYTATQSIYTQTVGDKVKLTITFLSPITPDDWKRQSLVFSYLNVSVESIDGKLHDVQIYVDISAEWVSGDSSQYAQWDYNTTDNNVAYHQIFRQNQEAWSEISDQTEFGNWHWATSTTNGYTYRSGEDTPVWGQFVNHGALVNTKDANYRPINSQWPVFAHSHDVGSVGTTPVSRLFSISLCHDNPIQYTTSSGVVEQTAYYRNFFDSQIDAVSFFHNDFPTAYEMSTTLDAKLQDDSVNANGENYAVLTTLGLRQAFGGLQWTGTEDEPLVWIKEISSDGNMNTVDIPYPAHPAFIYTNATILKLLMEPLFQNQEAGLYPNTYAMHDIGSHYPNATGYRKGNNEAMPVEESGNMIIMALMYYALVSDSLIPANQASTDDFEGPLANQTNLEVQGIVGIQAMSIIANVTGNTADVSNYSDIASGYVTQWVELANDTTAELPHTTLDYENSSTWSLLYNAYADKTLNLGIIPQSIYDRQSEFYPSVLETFGIPVDTRHKWSKTDWQIWAAATAGNSTRQDMIDAVATWVAATSEWLPFGDLYETQSGEYVYQFANRPVQGGMLAVLVANMGLTM</sequence>
<gene>
    <name evidence="4" type="ORF">TSTA_041080</name>
</gene>
<dbReference type="InterPro" id="IPR033433">
    <property type="entry name" value="GtaA_N"/>
</dbReference>
<feature type="chain" id="PRO_5002877611" description="Glutaminase GtaA" evidence="1">
    <location>
        <begin position="19"/>
        <end position="650"/>
    </location>
</feature>
<dbReference type="OrthoDB" id="431715at2759"/>
<feature type="signal peptide" evidence="1">
    <location>
        <begin position="1"/>
        <end position="18"/>
    </location>
</feature>